<keyword evidence="6 13" id="KW-0812">Transmembrane</keyword>
<comment type="caution">
    <text evidence="15">The sequence shown here is derived from an EMBL/GenBank/DDBJ whole genome shotgun (WGS) entry which is preliminary data.</text>
</comment>
<dbReference type="GO" id="GO:0046872">
    <property type="term" value="F:metal ion binding"/>
    <property type="evidence" value="ECO:0007669"/>
    <property type="project" value="UniProtKB-KW"/>
</dbReference>
<keyword evidence="16" id="KW-1185">Reference proteome</keyword>
<keyword evidence="4" id="KW-1003">Cell membrane</keyword>
<gene>
    <name evidence="15" type="ORF">BIT28_20115</name>
</gene>
<sequence>MKNASKPYDWLSITIHWLSAVVIIGLFAVGLWMVDLNYYSQWYKPAPHWHKSAGLCLAFVTLFRLVWKTLKGHPAIEGARWEQVGAKLAHWVIYVMLFGLFISGYLISTADGRAIEVFNWFSVPAAGELFPNQADIAGEVHYYLAFGLIGLAALHALAALKHHYINKDNTLKKMLGVK</sequence>
<evidence type="ECO:0000256" key="1">
    <source>
        <dbReference type="ARBA" id="ARBA00001970"/>
    </source>
</evidence>
<dbReference type="InterPro" id="IPR011577">
    <property type="entry name" value="Cyt_b561_bac/Ni-Hgenase"/>
</dbReference>
<evidence type="ECO:0000256" key="10">
    <source>
        <dbReference type="ARBA" id="ARBA00023004"/>
    </source>
</evidence>
<dbReference type="PANTHER" id="PTHR30529:SF1">
    <property type="entry name" value="CYTOCHROME B561 HOMOLOG 2"/>
    <property type="match status" value="1"/>
</dbReference>
<feature type="transmembrane region" description="Helical" evidence="13">
    <location>
        <begin position="12"/>
        <end position="34"/>
    </location>
</feature>
<dbReference type="OrthoDB" id="9793784at2"/>
<evidence type="ECO:0000256" key="4">
    <source>
        <dbReference type="ARBA" id="ARBA00022475"/>
    </source>
</evidence>
<name>A0A1Q9GI69_9GAMM</name>
<evidence type="ECO:0000256" key="5">
    <source>
        <dbReference type="ARBA" id="ARBA00022617"/>
    </source>
</evidence>
<keyword evidence="10" id="KW-0408">Iron</keyword>
<comment type="cofactor">
    <cofactor evidence="1">
        <name>heme b</name>
        <dbReference type="ChEBI" id="CHEBI:60344"/>
    </cofactor>
</comment>
<evidence type="ECO:0000256" key="12">
    <source>
        <dbReference type="ARBA" id="ARBA00037975"/>
    </source>
</evidence>
<feature type="domain" description="Cytochrome b561 bacterial/Ni-hydrogenase" evidence="14">
    <location>
        <begin position="8"/>
        <end position="176"/>
    </location>
</feature>
<dbReference type="PANTHER" id="PTHR30529">
    <property type="entry name" value="CYTOCHROME B561"/>
    <property type="match status" value="1"/>
</dbReference>
<dbReference type="AlphaFoldDB" id="A0A1Q9GI69"/>
<dbReference type="Pfam" id="PF01292">
    <property type="entry name" value="Ni_hydr_CYTB"/>
    <property type="match status" value="1"/>
</dbReference>
<dbReference type="GO" id="GO:0020037">
    <property type="term" value="F:heme binding"/>
    <property type="evidence" value="ECO:0007669"/>
    <property type="project" value="TreeGrafter"/>
</dbReference>
<keyword evidence="11 13" id="KW-0472">Membrane</keyword>
<protein>
    <submittedName>
        <fullName evidence="15">Cytochrome b</fullName>
    </submittedName>
</protein>
<evidence type="ECO:0000313" key="15">
    <source>
        <dbReference type="EMBL" id="OLQ74178.1"/>
    </source>
</evidence>
<dbReference type="STRING" id="1903952.BIT28_20115"/>
<evidence type="ECO:0000256" key="13">
    <source>
        <dbReference type="SAM" id="Phobius"/>
    </source>
</evidence>
<evidence type="ECO:0000256" key="8">
    <source>
        <dbReference type="ARBA" id="ARBA00022982"/>
    </source>
</evidence>
<dbReference type="InterPro" id="IPR016174">
    <property type="entry name" value="Di-haem_cyt_TM"/>
</dbReference>
<evidence type="ECO:0000256" key="3">
    <source>
        <dbReference type="ARBA" id="ARBA00022448"/>
    </source>
</evidence>
<accession>A0A1Q9GI69</accession>
<keyword evidence="5" id="KW-0349">Heme</keyword>
<feature type="transmembrane region" description="Helical" evidence="13">
    <location>
        <begin position="140"/>
        <end position="160"/>
    </location>
</feature>
<keyword evidence="9 13" id="KW-1133">Transmembrane helix</keyword>
<organism evidence="15 16">
    <name type="scientific">Photobacterium proteolyticum</name>
    <dbReference type="NCBI Taxonomy" id="1903952"/>
    <lineage>
        <taxon>Bacteria</taxon>
        <taxon>Pseudomonadati</taxon>
        <taxon>Pseudomonadota</taxon>
        <taxon>Gammaproteobacteria</taxon>
        <taxon>Vibrionales</taxon>
        <taxon>Vibrionaceae</taxon>
        <taxon>Photobacterium</taxon>
    </lineage>
</organism>
<dbReference type="GO" id="GO:0022904">
    <property type="term" value="P:respiratory electron transport chain"/>
    <property type="evidence" value="ECO:0007669"/>
    <property type="project" value="InterPro"/>
</dbReference>
<comment type="similarity">
    <text evidence="12">Belongs to the cytochrome b561 family.</text>
</comment>
<dbReference type="EMBL" id="MJIL01000085">
    <property type="protein sequence ID" value="OLQ74178.1"/>
    <property type="molecule type" value="Genomic_DNA"/>
</dbReference>
<dbReference type="Proteomes" id="UP000186905">
    <property type="component" value="Unassembled WGS sequence"/>
</dbReference>
<dbReference type="SUPFAM" id="SSF81342">
    <property type="entry name" value="Transmembrane di-heme cytochromes"/>
    <property type="match status" value="1"/>
</dbReference>
<reference evidence="15 16" key="1">
    <citation type="submission" date="2016-09" db="EMBL/GenBank/DDBJ databases">
        <title>Photobacterium proteolyticum sp. nov. a protease producing bacterium isolated from ocean sediments of Laizhou Bay.</title>
        <authorList>
            <person name="Li Y."/>
        </authorList>
    </citation>
    <scope>NUCLEOTIDE SEQUENCE [LARGE SCALE GENOMIC DNA]</scope>
    <source>
        <strain evidence="15 16">13-12</strain>
    </source>
</reference>
<evidence type="ECO:0000256" key="11">
    <source>
        <dbReference type="ARBA" id="ARBA00023136"/>
    </source>
</evidence>
<dbReference type="Gene3D" id="1.20.950.20">
    <property type="entry name" value="Transmembrane di-heme cytochromes, Chain C"/>
    <property type="match status" value="2"/>
</dbReference>
<keyword evidence="3" id="KW-0813">Transport</keyword>
<proteinExistence type="inferred from homology"/>
<evidence type="ECO:0000256" key="6">
    <source>
        <dbReference type="ARBA" id="ARBA00022692"/>
    </source>
</evidence>
<evidence type="ECO:0000259" key="14">
    <source>
        <dbReference type="Pfam" id="PF01292"/>
    </source>
</evidence>
<evidence type="ECO:0000256" key="2">
    <source>
        <dbReference type="ARBA" id="ARBA00004651"/>
    </source>
</evidence>
<evidence type="ECO:0000256" key="7">
    <source>
        <dbReference type="ARBA" id="ARBA00022723"/>
    </source>
</evidence>
<keyword evidence="8" id="KW-0249">Electron transport</keyword>
<feature type="transmembrane region" description="Helical" evidence="13">
    <location>
        <begin position="88"/>
        <end position="107"/>
    </location>
</feature>
<evidence type="ECO:0000313" key="16">
    <source>
        <dbReference type="Proteomes" id="UP000186905"/>
    </source>
</evidence>
<evidence type="ECO:0000256" key="9">
    <source>
        <dbReference type="ARBA" id="ARBA00022989"/>
    </source>
</evidence>
<dbReference type="RefSeq" id="WP_075766206.1">
    <property type="nucleotide sequence ID" value="NZ_MJIL01000085.1"/>
</dbReference>
<dbReference type="InterPro" id="IPR052168">
    <property type="entry name" value="Cytochrome_b561_oxidase"/>
</dbReference>
<feature type="transmembrane region" description="Helical" evidence="13">
    <location>
        <begin position="49"/>
        <end position="67"/>
    </location>
</feature>
<comment type="subcellular location">
    <subcellularLocation>
        <location evidence="2">Cell membrane</location>
        <topology evidence="2">Multi-pass membrane protein</topology>
    </subcellularLocation>
</comment>
<dbReference type="GO" id="GO:0005886">
    <property type="term" value="C:plasma membrane"/>
    <property type="evidence" value="ECO:0007669"/>
    <property type="project" value="UniProtKB-SubCell"/>
</dbReference>
<keyword evidence="7" id="KW-0479">Metal-binding</keyword>
<dbReference type="GO" id="GO:0009055">
    <property type="term" value="F:electron transfer activity"/>
    <property type="evidence" value="ECO:0007669"/>
    <property type="project" value="InterPro"/>
</dbReference>